<dbReference type="SUPFAM" id="SSF48452">
    <property type="entry name" value="TPR-like"/>
    <property type="match status" value="1"/>
</dbReference>
<dbReference type="RefSeq" id="WP_239139907.1">
    <property type="nucleotide sequence ID" value="NZ_BAAAGQ010000015.1"/>
</dbReference>
<protein>
    <submittedName>
        <fullName evidence="1">Uncharacterized protein</fullName>
    </submittedName>
</protein>
<comment type="caution">
    <text evidence="1">The sequence shown here is derived from an EMBL/GenBank/DDBJ whole genome shotgun (WGS) entry which is preliminary data.</text>
</comment>
<dbReference type="PANTHER" id="PTHR37816">
    <property type="entry name" value="YALI0E33011P"/>
    <property type="match status" value="1"/>
</dbReference>
<dbReference type="InterPro" id="IPR052922">
    <property type="entry name" value="Cytidylate_Kinase-2"/>
</dbReference>
<sequence length="512" mass="56109">MAESYRLARARALTDRAEQLARSLGASWGPRHLVTVAGAWARIGDRQRAGAAAKAGAARVRADDPFHHLNIATAYAWVGALDQARRHMRTARKLLPTIEHADFAMIARSGLATIVTYLGHLGPAEELARSIPDPSARIEALLRLARCAQPDHPPSVVESRDAARLTDEAARLLRDTPSLARPVAVRLSIAYALLLQRRVADALEVTEEAALLLPDVGADDRPGDYAHVAAMFSRLHAAERAMELAGRAEPLIAAATDDIVRGGARVSLVTAYARSGAQDRARLLLSSMDDLFWRGNATAELAEALADGGDFRTAEQIVSTFSDPAPSGWGEARRADAYLRIVDRLLSTGPAARDDPPAPWQRIVIVGCGGAGKSHLARELAARLVLPVIHLDDRYYDEAWNPAPVGEFAATQRDLVDADRWIIDGNYASTLPIRLARADTVIFLDLPAHTCLWGIIRRGGRHRINLPFIRYVVRYRRTIRPRVEALIAEHAGHARHLRFTSHREVNRFLAVL</sequence>
<dbReference type="InterPro" id="IPR011990">
    <property type="entry name" value="TPR-like_helical_dom_sf"/>
</dbReference>
<evidence type="ECO:0000313" key="1">
    <source>
        <dbReference type="EMBL" id="GID43078.1"/>
    </source>
</evidence>
<reference evidence="1" key="1">
    <citation type="submission" date="2021-01" db="EMBL/GenBank/DDBJ databases">
        <title>Whole genome shotgun sequence of Actinoplanes capillaceus NBRC 16408.</title>
        <authorList>
            <person name="Komaki H."/>
            <person name="Tamura T."/>
        </authorList>
    </citation>
    <scope>NUCLEOTIDE SEQUENCE [LARGE SCALE GENOMIC DNA]</scope>
    <source>
        <strain evidence="1">NBRC 16408</strain>
    </source>
</reference>
<organism evidence="1">
    <name type="scientific">Actinoplanes campanulatus</name>
    <dbReference type="NCBI Taxonomy" id="113559"/>
    <lineage>
        <taxon>Bacteria</taxon>
        <taxon>Bacillati</taxon>
        <taxon>Actinomycetota</taxon>
        <taxon>Actinomycetes</taxon>
        <taxon>Micromonosporales</taxon>
        <taxon>Micromonosporaceae</taxon>
        <taxon>Actinoplanes</taxon>
    </lineage>
</organism>
<name>A0ABQ3WCH2_9ACTN</name>
<proteinExistence type="predicted"/>
<dbReference type="Gene3D" id="3.40.50.300">
    <property type="entry name" value="P-loop containing nucleotide triphosphate hydrolases"/>
    <property type="match status" value="1"/>
</dbReference>
<dbReference type="SUPFAM" id="SSF52540">
    <property type="entry name" value="P-loop containing nucleoside triphosphate hydrolases"/>
    <property type="match status" value="1"/>
</dbReference>
<dbReference type="Gene3D" id="1.25.40.10">
    <property type="entry name" value="Tetratricopeptide repeat domain"/>
    <property type="match status" value="1"/>
</dbReference>
<accession>A0ABQ3WCH2</accession>
<dbReference type="InterPro" id="IPR027417">
    <property type="entry name" value="P-loop_NTPase"/>
</dbReference>
<dbReference type="EMBL" id="BOMF01000004">
    <property type="protein sequence ID" value="GID43078.1"/>
    <property type="molecule type" value="Genomic_DNA"/>
</dbReference>
<dbReference type="PANTHER" id="PTHR37816:SF1">
    <property type="entry name" value="TOXIN"/>
    <property type="match status" value="1"/>
</dbReference>
<gene>
    <name evidence="1" type="ORF">Aca07nite_03530</name>
</gene>